<evidence type="ECO:0000256" key="1">
    <source>
        <dbReference type="ARBA" id="ARBA00006611"/>
    </source>
</evidence>
<name>A0A9W6ESF0_9LACO</name>
<accession>A0A9W6ESF0</accession>
<dbReference type="PANTHER" id="PTHR30258:SF2">
    <property type="entry name" value="COMG OPERON PROTEIN 1"/>
    <property type="match status" value="1"/>
</dbReference>
<evidence type="ECO:0000259" key="4">
    <source>
        <dbReference type="Pfam" id="PF00437"/>
    </source>
</evidence>
<dbReference type="InterPro" id="IPR027417">
    <property type="entry name" value="P-loop_NTPase"/>
</dbReference>
<dbReference type="EMBL" id="BRPL01000002">
    <property type="protein sequence ID" value="GLB46700.1"/>
    <property type="molecule type" value="Genomic_DNA"/>
</dbReference>
<proteinExistence type="inferred from homology"/>
<dbReference type="PANTHER" id="PTHR30258">
    <property type="entry name" value="TYPE II SECRETION SYSTEM PROTEIN GSPE-RELATED"/>
    <property type="match status" value="1"/>
</dbReference>
<keyword evidence="3" id="KW-0067">ATP-binding</keyword>
<protein>
    <submittedName>
        <fullName evidence="5">Secretion protein E</fullName>
    </submittedName>
</protein>
<dbReference type="GO" id="GO:0016887">
    <property type="term" value="F:ATP hydrolysis activity"/>
    <property type="evidence" value="ECO:0007669"/>
    <property type="project" value="TreeGrafter"/>
</dbReference>
<comment type="caution">
    <text evidence="5">The sequence shown here is derived from an EMBL/GenBank/DDBJ whole genome shotgun (WGS) entry which is preliminary data.</text>
</comment>
<sequence>MSINKWLTEIIRVSILKQYSDIYIIPQNKSYDIRMHSNFKTFHYRSITNEFASKIINYCKYKSGMVISEHRRPQLGSMTLIVNHQNLYLRFSTVSNFKNQESLVIRIMYDLKATNQHFVFRNQFKELEHLSKKRGLMLFAGPTGSGKTTSIYHLAQRNCQDKMVMTIEDPVEIRAEQFLQLQVNDDANMSYQELLKVGLRHRPDVFIIGEIRDEQTAKVAIEASLSGHLVMSTVHAKTPLGVINRLRQLGISEYHLKQSLNSIIYQRIIKIPNGLGALLSINECENLFLGNDNQSFYQDWRNHLNELVQNQIINIKQAEDYWYG</sequence>
<reference evidence="5" key="2">
    <citation type="journal article" date="2023" name="PLoS ONE">
        <title>Philodulcilactobacillus myokoensis gen. nov., sp. nov., a fructophilic, acidophilic, and agar-phobic lactic acid bacterium isolated from fermented vegetable extracts.</title>
        <authorList>
            <person name="Kouya T."/>
            <person name="Ishiyama Y."/>
            <person name="Ohashi S."/>
            <person name="Kumakubo R."/>
            <person name="Yamazaki T."/>
            <person name="Otaki T."/>
        </authorList>
    </citation>
    <scope>NUCLEOTIDE SEQUENCE</scope>
    <source>
        <strain evidence="5">WR16-4</strain>
    </source>
</reference>
<dbReference type="SUPFAM" id="SSF52540">
    <property type="entry name" value="P-loop containing nucleoside triphosphate hydrolases"/>
    <property type="match status" value="1"/>
</dbReference>
<evidence type="ECO:0000313" key="5">
    <source>
        <dbReference type="EMBL" id="GLB46700.1"/>
    </source>
</evidence>
<dbReference type="RefSeq" id="WP_286136160.1">
    <property type="nucleotide sequence ID" value="NZ_BRPL01000002.1"/>
</dbReference>
<keyword evidence="6" id="KW-1185">Reference proteome</keyword>
<feature type="domain" description="Bacterial type II secretion system protein E" evidence="4">
    <location>
        <begin position="3"/>
        <end position="270"/>
    </location>
</feature>
<dbReference type="InterPro" id="IPR001482">
    <property type="entry name" value="T2SS/T4SS_dom"/>
</dbReference>
<dbReference type="GO" id="GO:0005886">
    <property type="term" value="C:plasma membrane"/>
    <property type="evidence" value="ECO:0007669"/>
    <property type="project" value="TreeGrafter"/>
</dbReference>
<evidence type="ECO:0000256" key="3">
    <source>
        <dbReference type="ARBA" id="ARBA00022840"/>
    </source>
</evidence>
<gene>
    <name evidence="5" type="primary">gspE</name>
    <name evidence="5" type="ORF">WR164_06790</name>
</gene>
<dbReference type="Proteomes" id="UP001144204">
    <property type="component" value="Unassembled WGS sequence"/>
</dbReference>
<keyword evidence="2" id="KW-0547">Nucleotide-binding</keyword>
<organism evidence="5 6">
    <name type="scientific">Philodulcilactobacillus myokoensis</name>
    <dbReference type="NCBI Taxonomy" id="2929573"/>
    <lineage>
        <taxon>Bacteria</taxon>
        <taxon>Bacillati</taxon>
        <taxon>Bacillota</taxon>
        <taxon>Bacilli</taxon>
        <taxon>Lactobacillales</taxon>
        <taxon>Lactobacillaceae</taxon>
        <taxon>Philodulcilactobacillus</taxon>
    </lineage>
</organism>
<dbReference type="Gene3D" id="3.40.50.300">
    <property type="entry name" value="P-loop containing nucleotide triphosphate hydrolases"/>
    <property type="match status" value="1"/>
</dbReference>
<evidence type="ECO:0000256" key="2">
    <source>
        <dbReference type="ARBA" id="ARBA00022741"/>
    </source>
</evidence>
<reference evidence="5" key="1">
    <citation type="submission" date="2022-07" db="EMBL/GenBank/DDBJ databases">
        <authorList>
            <person name="Kouya T."/>
            <person name="Ishiyama Y."/>
        </authorList>
    </citation>
    <scope>NUCLEOTIDE SEQUENCE</scope>
    <source>
        <strain evidence="5">WR16-4</strain>
    </source>
</reference>
<comment type="similarity">
    <text evidence="1">Belongs to the GSP E family.</text>
</comment>
<dbReference type="GO" id="GO:0005524">
    <property type="term" value="F:ATP binding"/>
    <property type="evidence" value="ECO:0007669"/>
    <property type="project" value="UniProtKB-KW"/>
</dbReference>
<dbReference type="CDD" id="cd01129">
    <property type="entry name" value="PulE-GspE-like"/>
    <property type="match status" value="1"/>
</dbReference>
<dbReference type="InterPro" id="IPR047667">
    <property type="entry name" value="ATPase_ComGA"/>
</dbReference>
<dbReference type="Gene3D" id="3.30.450.90">
    <property type="match status" value="1"/>
</dbReference>
<dbReference type="Pfam" id="PF00437">
    <property type="entry name" value="T2SSE"/>
    <property type="match status" value="1"/>
</dbReference>
<dbReference type="NCBIfam" id="NF041000">
    <property type="entry name" value="ATPase_ComGA"/>
    <property type="match status" value="1"/>
</dbReference>
<evidence type="ECO:0000313" key="6">
    <source>
        <dbReference type="Proteomes" id="UP001144204"/>
    </source>
</evidence>
<dbReference type="AlphaFoldDB" id="A0A9W6ESF0"/>